<dbReference type="PANTHER" id="PTHR45832">
    <property type="entry name" value="SERINE/THREONINE-PROTEIN KINASE SAMKA-RELATED-RELATED"/>
    <property type="match status" value="1"/>
</dbReference>
<dbReference type="RefSeq" id="WP_402387794.1">
    <property type="nucleotide sequence ID" value="NZ_JBIUYY010000023.1"/>
</dbReference>
<comment type="caution">
    <text evidence="5">The sequence shown here is derived from an EMBL/GenBank/DDBJ whole genome shotgun (WGS) entry which is preliminary data.</text>
</comment>
<dbReference type="Pfam" id="PF00069">
    <property type="entry name" value="Pkinase"/>
    <property type="match status" value="1"/>
</dbReference>
<evidence type="ECO:0000313" key="6">
    <source>
        <dbReference type="Proteomes" id="UP001617351"/>
    </source>
</evidence>
<evidence type="ECO:0000256" key="1">
    <source>
        <dbReference type="ARBA" id="ARBA00008874"/>
    </source>
</evidence>
<gene>
    <name evidence="5" type="ORF">ACIO7M_32865</name>
</gene>
<dbReference type="PANTHER" id="PTHR45832:SF22">
    <property type="entry name" value="SERINE_THREONINE-PROTEIN KINASE SAMKA-RELATED"/>
    <property type="match status" value="1"/>
</dbReference>
<dbReference type="EMBL" id="JBIUYY010000023">
    <property type="protein sequence ID" value="MFJ2825866.1"/>
    <property type="molecule type" value="Genomic_DNA"/>
</dbReference>
<evidence type="ECO:0000256" key="3">
    <source>
        <dbReference type="ARBA" id="ARBA00022840"/>
    </source>
</evidence>
<reference evidence="5 6" key="1">
    <citation type="submission" date="2024-10" db="EMBL/GenBank/DDBJ databases">
        <title>The Natural Products Discovery Center: Release of the First 8490 Sequenced Strains for Exploring Actinobacteria Biosynthetic Diversity.</title>
        <authorList>
            <person name="Kalkreuter E."/>
            <person name="Kautsar S.A."/>
            <person name="Yang D."/>
            <person name="Bader C.D."/>
            <person name="Teijaro C.N."/>
            <person name="Fluegel L."/>
            <person name="Davis C.M."/>
            <person name="Simpson J.R."/>
            <person name="Lauterbach L."/>
            <person name="Steele A.D."/>
            <person name="Gui C."/>
            <person name="Meng S."/>
            <person name="Li G."/>
            <person name="Viehrig K."/>
            <person name="Ye F."/>
            <person name="Su P."/>
            <person name="Kiefer A.F."/>
            <person name="Nichols A."/>
            <person name="Cepeda A.J."/>
            <person name="Yan W."/>
            <person name="Fan B."/>
            <person name="Jiang Y."/>
            <person name="Adhikari A."/>
            <person name="Zheng C.-J."/>
            <person name="Schuster L."/>
            <person name="Cowan T.M."/>
            <person name="Smanski M.J."/>
            <person name="Chevrette M.G."/>
            <person name="De Carvalho L.P.S."/>
            <person name="Shen B."/>
        </authorList>
    </citation>
    <scope>NUCLEOTIDE SEQUENCE [LARGE SCALE GENOMIC DNA]</scope>
    <source>
        <strain evidence="5 6">NPDC087220</strain>
    </source>
</reference>
<dbReference type="Proteomes" id="UP001617351">
    <property type="component" value="Unassembled WGS sequence"/>
</dbReference>
<comment type="similarity">
    <text evidence="1">Belongs to the protein kinase superfamily. STE Ser/Thr protein kinase family. STE20 subfamily.</text>
</comment>
<evidence type="ECO:0000256" key="2">
    <source>
        <dbReference type="ARBA" id="ARBA00022741"/>
    </source>
</evidence>
<sequence length="163" mass="17618">MARTWVDHLADMHAAGWAHADVQPTNTLITSDGRAEVIDYALACGPEPDGRLPYRGALTHTTAPEIAAAILATPEDTHVQAQHAADVWSLGASLFWCWTGHRPVPYDDSLDRLDKLAVIAQGRTSPLADVRPWPFPAFEATTTACLAPDSADRPTAKELIAAW</sequence>
<organism evidence="5 6">
    <name type="scientific">Streptomyces toxytricini</name>
    <name type="common">Actinomyces toxytricini</name>
    <dbReference type="NCBI Taxonomy" id="67369"/>
    <lineage>
        <taxon>Bacteria</taxon>
        <taxon>Bacillati</taxon>
        <taxon>Actinomycetota</taxon>
        <taxon>Actinomycetes</taxon>
        <taxon>Kitasatosporales</taxon>
        <taxon>Streptomycetaceae</taxon>
        <taxon>Streptomyces</taxon>
    </lineage>
</organism>
<dbReference type="SUPFAM" id="SSF56112">
    <property type="entry name" value="Protein kinase-like (PK-like)"/>
    <property type="match status" value="1"/>
</dbReference>
<evidence type="ECO:0000313" key="5">
    <source>
        <dbReference type="EMBL" id="MFJ2825866.1"/>
    </source>
</evidence>
<dbReference type="InterPro" id="IPR000719">
    <property type="entry name" value="Prot_kinase_dom"/>
</dbReference>
<dbReference type="PROSITE" id="PS50011">
    <property type="entry name" value="PROTEIN_KINASE_DOM"/>
    <property type="match status" value="1"/>
</dbReference>
<evidence type="ECO:0000259" key="4">
    <source>
        <dbReference type="PROSITE" id="PS50011"/>
    </source>
</evidence>
<accession>A0ABW8EU88</accession>
<dbReference type="InterPro" id="IPR051931">
    <property type="entry name" value="PAK3-like"/>
</dbReference>
<keyword evidence="6" id="KW-1185">Reference proteome</keyword>
<protein>
    <recommendedName>
        <fullName evidence="4">Protein kinase domain-containing protein</fullName>
    </recommendedName>
</protein>
<dbReference type="InterPro" id="IPR011009">
    <property type="entry name" value="Kinase-like_dom_sf"/>
</dbReference>
<keyword evidence="3" id="KW-0067">ATP-binding</keyword>
<name>A0ABW8EU88_STRT5</name>
<feature type="domain" description="Protein kinase" evidence="4">
    <location>
        <begin position="1"/>
        <end position="163"/>
    </location>
</feature>
<proteinExistence type="inferred from homology"/>
<dbReference type="Gene3D" id="1.10.510.10">
    <property type="entry name" value="Transferase(Phosphotransferase) domain 1"/>
    <property type="match status" value="1"/>
</dbReference>
<keyword evidence="2" id="KW-0547">Nucleotide-binding</keyword>